<comment type="caution">
    <text evidence="2">The sequence shown here is derived from an EMBL/GenBank/DDBJ whole genome shotgun (WGS) entry which is preliminary data.</text>
</comment>
<feature type="region of interest" description="Disordered" evidence="1">
    <location>
        <begin position="16"/>
        <end position="38"/>
    </location>
</feature>
<accession>A0ABV9LTJ4</accession>
<dbReference type="Proteomes" id="UP001595897">
    <property type="component" value="Unassembled WGS sequence"/>
</dbReference>
<sequence>MGGSLQDQLLKAGLADKKQVQKAKKERHKKVKAKQSNKKAVIEDEAKIAAEQALAAKRAKDKELALAQKAVAQQKELAAQVANLIKVNAQPKNNGDVALNFTHNKLVKRMYVSERTHKDVTQARLAVVSYQANEYELVPLPVADKIQTRMPEAVIYIADTAAEARSKADDNDDWYADYDIPDDLMW</sequence>
<protein>
    <submittedName>
        <fullName evidence="2">DUF2058 domain-containing protein</fullName>
    </submittedName>
</protein>
<reference evidence="3" key="1">
    <citation type="journal article" date="2019" name="Int. J. Syst. Evol. Microbiol.">
        <title>The Global Catalogue of Microorganisms (GCM) 10K type strain sequencing project: providing services to taxonomists for standard genome sequencing and annotation.</title>
        <authorList>
            <consortium name="The Broad Institute Genomics Platform"/>
            <consortium name="The Broad Institute Genome Sequencing Center for Infectious Disease"/>
            <person name="Wu L."/>
            <person name="Ma J."/>
        </authorList>
    </citation>
    <scope>NUCLEOTIDE SEQUENCE [LARGE SCALE GENOMIC DNA]</scope>
    <source>
        <strain evidence="3">KACC 12507</strain>
    </source>
</reference>
<proteinExistence type="predicted"/>
<name>A0ABV9LTJ4_9ALTE</name>
<dbReference type="EMBL" id="JBHSGU010000002">
    <property type="protein sequence ID" value="MFC4699484.1"/>
    <property type="molecule type" value="Genomic_DNA"/>
</dbReference>
<dbReference type="Pfam" id="PF09831">
    <property type="entry name" value="DUF2058"/>
    <property type="match status" value="1"/>
</dbReference>
<gene>
    <name evidence="2" type="ORF">ACFO4O_04845</name>
</gene>
<keyword evidence="3" id="KW-1185">Reference proteome</keyword>
<organism evidence="2 3">
    <name type="scientific">Glaciecola siphonariae</name>
    <dbReference type="NCBI Taxonomy" id="521012"/>
    <lineage>
        <taxon>Bacteria</taxon>
        <taxon>Pseudomonadati</taxon>
        <taxon>Pseudomonadota</taxon>
        <taxon>Gammaproteobacteria</taxon>
        <taxon>Alteromonadales</taxon>
        <taxon>Alteromonadaceae</taxon>
        <taxon>Glaciecola</taxon>
    </lineage>
</organism>
<dbReference type="InterPro" id="IPR018636">
    <property type="entry name" value="DUF2058"/>
</dbReference>
<feature type="compositionally biased region" description="Basic residues" evidence="1">
    <location>
        <begin position="20"/>
        <end position="37"/>
    </location>
</feature>
<evidence type="ECO:0000256" key="1">
    <source>
        <dbReference type="SAM" id="MobiDB-lite"/>
    </source>
</evidence>
<evidence type="ECO:0000313" key="2">
    <source>
        <dbReference type="EMBL" id="MFC4699484.1"/>
    </source>
</evidence>
<evidence type="ECO:0000313" key="3">
    <source>
        <dbReference type="Proteomes" id="UP001595897"/>
    </source>
</evidence>
<dbReference type="RefSeq" id="WP_382406228.1">
    <property type="nucleotide sequence ID" value="NZ_JBHSGU010000002.1"/>
</dbReference>